<feature type="transmembrane region" description="Helical" evidence="1">
    <location>
        <begin position="107"/>
        <end position="130"/>
    </location>
</feature>
<keyword evidence="3" id="KW-1185">Reference proteome</keyword>
<keyword evidence="1" id="KW-0812">Transmembrane</keyword>
<feature type="transmembrane region" description="Helical" evidence="1">
    <location>
        <begin position="296"/>
        <end position="316"/>
    </location>
</feature>
<gene>
    <name evidence="2" type="ORF">IQ230_13000</name>
</gene>
<keyword evidence="1" id="KW-0472">Membrane</keyword>
<accession>A0ABR9USK0</accession>
<proteinExistence type="predicted"/>
<feature type="transmembrane region" description="Helical" evidence="1">
    <location>
        <begin position="394"/>
        <end position="413"/>
    </location>
</feature>
<feature type="transmembrane region" description="Helical" evidence="1">
    <location>
        <begin position="323"/>
        <end position="344"/>
    </location>
</feature>
<feature type="transmembrane region" description="Helical" evidence="1">
    <location>
        <begin position="222"/>
        <end position="241"/>
    </location>
</feature>
<feature type="transmembrane region" description="Helical" evidence="1">
    <location>
        <begin position="151"/>
        <end position="169"/>
    </location>
</feature>
<protein>
    <recommendedName>
        <fullName evidence="4">Glycosyltransferase RgtA/B/C/D-like domain-containing protein</fullName>
    </recommendedName>
</protein>
<evidence type="ECO:0008006" key="4">
    <source>
        <dbReference type="Google" id="ProtNLM"/>
    </source>
</evidence>
<reference evidence="2 3" key="1">
    <citation type="submission" date="2020-10" db="EMBL/GenBank/DDBJ databases">
        <authorList>
            <person name="Castelo-Branco R."/>
            <person name="Eusebio N."/>
            <person name="Adriana R."/>
            <person name="Vieira A."/>
            <person name="Brugerolle De Fraissinette N."/>
            <person name="Rezende De Castro R."/>
            <person name="Schneider M.P."/>
            <person name="Vasconcelos V."/>
            <person name="Leao P.N."/>
        </authorList>
    </citation>
    <scope>NUCLEOTIDE SEQUENCE [LARGE SCALE GENOMIC DNA]</scope>
    <source>
        <strain evidence="2 3">LEGE 06123</strain>
    </source>
</reference>
<sequence>MLRHLHKLLIPPQTNQFNTHAKFWFGLSLIFATLYGILALQHAFGSEYIVQDDARQHVFWMRRFLNSALFPNDLIADYFQSVAPLGYAFFYRSFALLGIDPLWLSKVLPIVLGLITTAYSFSVCLQLLPIPITGFIGSILLNQNLWMQDGLISATPKAFIYPLFLAFLYYFLRRSFILCLIAIALLGLFYPSLLFVCTLILLFQICHWRHWQLYLSRNRRDYVFCIAGIGVVVLVLLPYALHTSEFAPTIPISTARTLPEFSPGGRSSFFNHDLWEFWFNESRSGIRLTSALMPPLVYAGILLPIMLLYPSLFPLATKIRRNIILLPQLLLASLVMFFIAHALIFKLHLPSRYTQHSLRIVITIAAAIALTLLLDTLLRQSFAYRRRIPKLKRAFTFTAAIVITLALIFYPSILNNFLWTGYVVGSSPSLYQFFQQQPANSLIASLADEANNLPSFAQRSILVGSEYAIPYHWGYYSQFRQRTLDLIQAQYSQDLTDVQKFVRQYSIDFWLLEKNAFTPEYIASDRWIQQFQPLATNTIQQLQQTVPALSNISVQCTIFEVDRFVVLQAQCIQKQS</sequence>
<evidence type="ECO:0000256" key="1">
    <source>
        <dbReference type="SAM" id="Phobius"/>
    </source>
</evidence>
<name>A0ABR9USK0_9CHRO</name>
<evidence type="ECO:0000313" key="2">
    <source>
        <dbReference type="EMBL" id="MBE9191254.1"/>
    </source>
</evidence>
<evidence type="ECO:0000313" key="3">
    <source>
        <dbReference type="Proteomes" id="UP000651156"/>
    </source>
</evidence>
<feature type="transmembrane region" description="Helical" evidence="1">
    <location>
        <begin position="175"/>
        <end position="202"/>
    </location>
</feature>
<keyword evidence="1" id="KW-1133">Transmembrane helix</keyword>
<dbReference type="EMBL" id="JADEWN010000029">
    <property type="protein sequence ID" value="MBE9191254.1"/>
    <property type="molecule type" value="Genomic_DNA"/>
</dbReference>
<feature type="transmembrane region" description="Helical" evidence="1">
    <location>
        <begin position="21"/>
        <end position="44"/>
    </location>
</feature>
<comment type="caution">
    <text evidence="2">The sequence shown here is derived from an EMBL/GenBank/DDBJ whole genome shotgun (WGS) entry which is preliminary data.</text>
</comment>
<feature type="transmembrane region" description="Helical" evidence="1">
    <location>
        <begin position="356"/>
        <end position="374"/>
    </location>
</feature>
<dbReference type="Proteomes" id="UP000651156">
    <property type="component" value="Unassembled WGS sequence"/>
</dbReference>
<dbReference type="RefSeq" id="WP_193932403.1">
    <property type="nucleotide sequence ID" value="NZ_CAWPMZ010000057.1"/>
</dbReference>
<organism evidence="2 3">
    <name type="scientific">Gloeocapsopsis crepidinum LEGE 06123</name>
    <dbReference type="NCBI Taxonomy" id="588587"/>
    <lineage>
        <taxon>Bacteria</taxon>
        <taxon>Bacillati</taxon>
        <taxon>Cyanobacteriota</taxon>
        <taxon>Cyanophyceae</taxon>
        <taxon>Oscillatoriophycideae</taxon>
        <taxon>Chroococcales</taxon>
        <taxon>Chroococcaceae</taxon>
        <taxon>Gloeocapsopsis</taxon>
    </lineage>
</organism>